<feature type="compositionally biased region" description="Basic and acidic residues" evidence="1">
    <location>
        <begin position="116"/>
        <end position="129"/>
    </location>
</feature>
<feature type="region of interest" description="Disordered" evidence="1">
    <location>
        <begin position="543"/>
        <end position="666"/>
    </location>
</feature>
<feature type="compositionally biased region" description="Low complexity" evidence="1">
    <location>
        <begin position="169"/>
        <end position="179"/>
    </location>
</feature>
<feature type="compositionally biased region" description="Low complexity" evidence="1">
    <location>
        <begin position="896"/>
        <end position="917"/>
    </location>
</feature>
<dbReference type="AlphaFoldDB" id="A0A4Y7TVD3"/>
<feature type="compositionally biased region" description="Low complexity" evidence="1">
    <location>
        <begin position="581"/>
        <end position="591"/>
    </location>
</feature>
<reference evidence="2 3" key="1">
    <citation type="journal article" date="2019" name="Nat. Ecol. Evol.">
        <title>Megaphylogeny resolves global patterns of mushroom evolution.</title>
        <authorList>
            <person name="Varga T."/>
            <person name="Krizsan K."/>
            <person name="Foldi C."/>
            <person name="Dima B."/>
            <person name="Sanchez-Garcia M."/>
            <person name="Sanchez-Ramirez S."/>
            <person name="Szollosi G.J."/>
            <person name="Szarkandi J.G."/>
            <person name="Papp V."/>
            <person name="Albert L."/>
            <person name="Andreopoulos W."/>
            <person name="Angelini C."/>
            <person name="Antonin V."/>
            <person name="Barry K.W."/>
            <person name="Bougher N.L."/>
            <person name="Buchanan P."/>
            <person name="Buyck B."/>
            <person name="Bense V."/>
            <person name="Catcheside P."/>
            <person name="Chovatia M."/>
            <person name="Cooper J."/>
            <person name="Damon W."/>
            <person name="Desjardin D."/>
            <person name="Finy P."/>
            <person name="Geml J."/>
            <person name="Haridas S."/>
            <person name="Hughes K."/>
            <person name="Justo A."/>
            <person name="Karasinski D."/>
            <person name="Kautmanova I."/>
            <person name="Kiss B."/>
            <person name="Kocsube S."/>
            <person name="Kotiranta H."/>
            <person name="LaButti K.M."/>
            <person name="Lechner B.E."/>
            <person name="Liimatainen K."/>
            <person name="Lipzen A."/>
            <person name="Lukacs Z."/>
            <person name="Mihaltcheva S."/>
            <person name="Morgado L.N."/>
            <person name="Niskanen T."/>
            <person name="Noordeloos M.E."/>
            <person name="Ohm R.A."/>
            <person name="Ortiz-Santana B."/>
            <person name="Ovrebo C."/>
            <person name="Racz N."/>
            <person name="Riley R."/>
            <person name="Savchenko A."/>
            <person name="Shiryaev A."/>
            <person name="Soop K."/>
            <person name="Spirin V."/>
            <person name="Szebenyi C."/>
            <person name="Tomsovsky M."/>
            <person name="Tulloss R.E."/>
            <person name="Uehling J."/>
            <person name="Grigoriev I.V."/>
            <person name="Vagvolgyi C."/>
            <person name="Papp T."/>
            <person name="Martin F.M."/>
            <person name="Miettinen O."/>
            <person name="Hibbett D.S."/>
            <person name="Nagy L.G."/>
        </authorList>
    </citation>
    <scope>NUCLEOTIDE SEQUENCE [LARGE SCALE GENOMIC DNA]</scope>
    <source>
        <strain evidence="2 3">FP101781</strain>
    </source>
</reference>
<feature type="compositionally biased region" description="Pro residues" evidence="1">
    <location>
        <begin position="180"/>
        <end position="197"/>
    </location>
</feature>
<sequence>MASNPSIFSPSASSFLTAPSVAGLDGSGTSSPAEPDSPLLSTGSNGIVTVDSERWTSSECSEFTALSAVSSTTPSILSMNSSMPGTNGVPTAPQSPAREAVNDNVNTDNSTSIDTIRPESRWQDREKTPSRASTFSLLRYLSALPAPSGSGSDAFNSFEFPGIGQDAGSATQQQQSAEPEPSPSPFPQYPYPTPQPPTLSSAYPDPPMTSFSPPATVSTNVLDGSRQPSPAPSESVERLAANLMAFSMTSSSEEPAERHDPEGPTTSSTLTPSPPTPIDAPNVTTTTTYEYMLSTSPEPLPKPDSADLPEGQGSFSGVNPTGASIPLNATTALGGFSHSTTQRWPWMDIADELLSNQGLDAGRYDGAPFPHIMQVLPGPRPPVEVDRQQPADEAPHLFGSLAAHAPALPSMTVFSEDEGLTSGPPSALPPPYYPLPAPLWSGFGTAADTQADAVSAPLNSTVNYSSTLEQDWIQAYSVPTRPLFGPQEPAYPDAPSHSPIPTNAPGPQFGTGSFDFSLGVGDADATPRGAGLGGDSWRVGSLQAGWDGPRAPGSYGGPFGVSNDHSDHHDAVQPHLPYRVPSPSSFRSTPTPQFPPATPGQTHPPFGCPLFAPPSPSANTVSTEADSVYGLKRVTPTTQQQPSSDQGFQTSEEDEPRDKGKGRLAVNTEEARLAYERAVEARKKFRGEAAPYTVDRPFGPLFDMDGPSAHKAYQDAVQARDLLTQRYSTNGARISQSAFEQPAAPHSPTQHSDFGPPFSPVQDMSYDLHSYFPASAVPRLQTVSGPNHPTIEQYPAIQSPVASLEAIPIVPVSAPPLRRRGTPGPEQNDWKDVKQWSMEEEMASVNREINERSHVDTEKKESSHATQEFATGYPAPKYQPGGHRSTPQASPFIPPSRTSSASSTSMYVISSAPQPLQCRPPPSPTSSTTSSDAPRILPRRRSQRSIRRSTSSHTIPAVSFVLPGPTNTTQTGSPVQSTSNPIHNFQSSYPGMSSGKLSTLNFNESTRPSPWISQVPTGNTSHWGPSSGPGPMGGRSQSGFGCGFGSGGFNATPNDNQLSGPSVVGAQVHPVSSRPPPALGSSLRQDGVDRGLPTPEIPHPESCSLPRRL</sequence>
<feature type="compositionally biased region" description="Basic residues" evidence="1">
    <location>
        <begin position="937"/>
        <end position="947"/>
    </location>
</feature>
<feature type="region of interest" description="Disordered" evidence="1">
    <location>
        <begin position="75"/>
        <end position="132"/>
    </location>
</feature>
<dbReference type="EMBL" id="QPFP01000003">
    <property type="protein sequence ID" value="TEB38146.1"/>
    <property type="molecule type" value="Genomic_DNA"/>
</dbReference>
<evidence type="ECO:0000256" key="1">
    <source>
        <dbReference type="SAM" id="MobiDB-lite"/>
    </source>
</evidence>
<comment type="caution">
    <text evidence="2">The sequence shown here is derived from an EMBL/GenBank/DDBJ whole genome shotgun (WGS) entry which is preliminary data.</text>
</comment>
<feature type="compositionally biased region" description="Polar residues" evidence="1">
    <location>
        <begin position="75"/>
        <end position="94"/>
    </location>
</feature>
<feature type="compositionally biased region" description="Low complexity" evidence="1">
    <location>
        <begin position="635"/>
        <end position="644"/>
    </location>
</feature>
<evidence type="ECO:0000313" key="2">
    <source>
        <dbReference type="EMBL" id="TEB38146.1"/>
    </source>
</evidence>
<feature type="compositionally biased region" description="Low complexity" evidence="1">
    <location>
        <begin position="1"/>
        <end position="15"/>
    </location>
</feature>
<feature type="compositionally biased region" description="Basic and acidic residues" evidence="1">
    <location>
        <begin position="848"/>
        <end position="863"/>
    </location>
</feature>
<feature type="compositionally biased region" description="Polar residues" evidence="1">
    <location>
        <begin position="313"/>
        <end position="322"/>
    </location>
</feature>
<feature type="compositionally biased region" description="Polar residues" evidence="1">
    <location>
        <begin position="209"/>
        <end position="228"/>
    </location>
</feature>
<gene>
    <name evidence="2" type="ORF">FA13DRAFT_726232</name>
</gene>
<keyword evidence="3" id="KW-1185">Reference proteome</keyword>
<dbReference type="STRING" id="71717.A0A4Y7TVD3"/>
<proteinExistence type="predicted"/>
<feature type="compositionally biased region" description="Polar residues" evidence="1">
    <location>
        <begin position="1051"/>
        <end position="1060"/>
    </location>
</feature>
<protein>
    <submittedName>
        <fullName evidence="2">Uncharacterized protein</fullName>
    </submittedName>
</protein>
<evidence type="ECO:0000313" key="3">
    <source>
        <dbReference type="Proteomes" id="UP000298030"/>
    </source>
</evidence>
<dbReference type="Proteomes" id="UP000298030">
    <property type="component" value="Unassembled WGS sequence"/>
</dbReference>
<feature type="region of interest" description="Disordered" evidence="1">
    <location>
        <begin position="847"/>
        <end position="1109"/>
    </location>
</feature>
<feature type="compositionally biased region" description="Polar residues" evidence="1">
    <location>
        <begin position="103"/>
        <end position="114"/>
    </location>
</feature>
<feature type="region of interest" description="Disordered" evidence="1">
    <location>
        <begin position="146"/>
        <end position="322"/>
    </location>
</feature>
<feature type="compositionally biased region" description="Polar residues" evidence="1">
    <location>
        <begin position="965"/>
        <end position="1023"/>
    </location>
</feature>
<accession>A0A4Y7TVD3</accession>
<feature type="region of interest" description="Disordered" evidence="1">
    <location>
        <begin position="1"/>
        <end position="45"/>
    </location>
</feature>
<name>A0A4Y7TVD3_COPMI</name>
<organism evidence="2 3">
    <name type="scientific">Coprinellus micaceus</name>
    <name type="common">Glistening ink-cap mushroom</name>
    <name type="synonym">Coprinus micaceus</name>
    <dbReference type="NCBI Taxonomy" id="71717"/>
    <lineage>
        <taxon>Eukaryota</taxon>
        <taxon>Fungi</taxon>
        <taxon>Dikarya</taxon>
        <taxon>Basidiomycota</taxon>
        <taxon>Agaricomycotina</taxon>
        <taxon>Agaricomycetes</taxon>
        <taxon>Agaricomycetidae</taxon>
        <taxon>Agaricales</taxon>
        <taxon>Agaricineae</taxon>
        <taxon>Psathyrellaceae</taxon>
        <taxon>Coprinellus</taxon>
    </lineage>
</organism>